<dbReference type="InterPro" id="IPR037401">
    <property type="entry name" value="SnoaL-like"/>
</dbReference>
<protein>
    <submittedName>
        <fullName evidence="2">Transcriptional regulator</fullName>
    </submittedName>
</protein>
<dbReference type="InterPro" id="IPR032710">
    <property type="entry name" value="NTF2-like_dom_sf"/>
</dbReference>
<organism evidence="2 3">
    <name type="scientific">Bisbaumannia pacifica</name>
    <dbReference type="NCBI Taxonomy" id="77098"/>
    <lineage>
        <taxon>Bacteria</taxon>
        <taxon>Pseudomonadati</taxon>
        <taxon>Pseudomonadota</taxon>
        <taxon>Gammaproteobacteria</taxon>
        <taxon>Oceanospirillales</taxon>
        <taxon>Halomonadaceae</taxon>
        <taxon>Bisbaumannia</taxon>
    </lineage>
</organism>
<dbReference type="SUPFAM" id="SSF54427">
    <property type="entry name" value="NTF2-like"/>
    <property type="match status" value="1"/>
</dbReference>
<proteinExistence type="predicted"/>
<evidence type="ECO:0000313" key="3">
    <source>
        <dbReference type="Proteomes" id="UP000321275"/>
    </source>
</evidence>
<accession>A0A510XCF5</accession>
<evidence type="ECO:0000259" key="1">
    <source>
        <dbReference type="Pfam" id="PF12680"/>
    </source>
</evidence>
<dbReference type="OrthoDB" id="1115105at2"/>
<dbReference type="RefSeq" id="WP_146804393.1">
    <property type="nucleotide sequence ID" value="NZ_BJUK01000067.1"/>
</dbReference>
<dbReference type="Proteomes" id="UP000321275">
    <property type="component" value="Unassembled WGS sequence"/>
</dbReference>
<dbReference type="AlphaFoldDB" id="A0A510XCF5"/>
<evidence type="ECO:0000313" key="2">
    <source>
        <dbReference type="EMBL" id="GEK49073.1"/>
    </source>
</evidence>
<feature type="domain" description="SnoaL-like" evidence="1">
    <location>
        <begin position="10"/>
        <end position="106"/>
    </location>
</feature>
<dbReference type="Pfam" id="PF12680">
    <property type="entry name" value="SnoaL_2"/>
    <property type="match status" value="1"/>
</dbReference>
<name>A0A510XCF5_9GAMM</name>
<keyword evidence="3" id="KW-1185">Reference proteome</keyword>
<comment type="caution">
    <text evidence="2">The sequence shown here is derived from an EMBL/GenBank/DDBJ whole genome shotgun (WGS) entry which is preliminary data.</text>
</comment>
<gene>
    <name evidence="2" type="ORF">HPA02_33560</name>
</gene>
<sequence length="146" mass="16955">MTPDPDLEAFCAFFNKLDKSYTKNLYRIYTDDVVFTDPVHRVEGRAALEAYFASLYARVIDCRFDFHERQRQGDNAFVTWLMTLRHPRLAGGRPIRVEGCSHLTFATADPARVCRHRDYFDAGAMLYEHLPLLGPGVRWVKRRLAD</sequence>
<dbReference type="Gene3D" id="3.10.450.50">
    <property type="match status" value="1"/>
</dbReference>
<reference evidence="2 3" key="1">
    <citation type="submission" date="2019-07" db="EMBL/GenBank/DDBJ databases">
        <title>Whole genome shotgun sequence of Halomonas pacifica NBRC 102220.</title>
        <authorList>
            <person name="Hosoyama A."/>
            <person name="Uohara A."/>
            <person name="Ohji S."/>
            <person name="Ichikawa N."/>
        </authorList>
    </citation>
    <scope>NUCLEOTIDE SEQUENCE [LARGE SCALE GENOMIC DNA]</scope>
    <source>
        <strain evidence="2 3">NBRC 102220</strain>
    </source>
</reference>
<dbReference type="EMBL" id="BJUK01000067">
    <property type="protein sequence ID" value="GEK49073.1"/>
    <property type="molecule type" value="Genomic_DNA"/>
</dbReference>